<reference evidence="2 3" key="1">
    <citation type="journal article" date="2024" name="Nat. Commun.">
        <title>Phylogenomics reveals the evolutionary origins of lichenization in chlorophyte algae.</title>
        <authorList>
            <person name="Puginier C."/>
            <person name="Libourel C."/>
            <person name="Otte J."/>
            <person name="Skaloud P."/>
            <person name="Haon M."/>
            <person name="Grisel S."/>
            <person name="Petersen M."/>
            <person name="Berrin J.G."/>
            <person name="Delaux P.M."/>
            <person name="Dal Grande F."/>
            <person name="Keller J."/>
        </authorList>
    </citation>
    <scope>NUCLEOTIDE SEQUENCE [LARGE SCALE GENOMIC DNA]</scope>
    <source>
        <strain evidence="2 3">SAG 216-7</strain>
    </source>
</reference>
<name>A0ABR2YRE7_9CHLO</name>
<keyword evidence="3" id="KW-1185">Reference proteome</keyword>
<evidence type="ECO:0000259" key="1">
    <source>
        <dbReference type="Pfam" id="PF13369"/>
    </source>
</evidence>
<sequence>MIVEDDPRYRRVDMSEINAWKARRAFVTNVACGDSGMNLAEAALQVAAEDDALVSHSSVQLPVQSFLNRISRLANDVNTLHLRSLPPGSSPQEALQAIHRFLFEEQRFGLPAFGRSNIPSGQIMDNPGVYENAKYAYLHELLVTRKGVPAVLAILLEEVCQRLLSQGAVDFAVRVDCTSLDRLPRAEVIPGLNRQMVTRADGSMLNTCSSDVLVEMLRFLKRAYWPFPWQSTPDNATGGFHSAATIWLEGEDRAELQAIARTAKHRLERGIWTSPGAGDLRRALAAAERLCILLGDEGPLERRDVAVLYLHACNFPAASAHLAAYTATSIAADAPREERELLRRMRESLDAVGDLPKVPILSVQSVLSEEEPQIDTERRISLTW</sequence>
<proteinExistence type="predicted"/>
<feature type="domain" description="Protein SirB1 N-terminal" evidence="1">
    <location>
        <begin position="66"/>
        <end position="163"/>
    </location>
</feature>
<accession>A0ABR2YRE7</accession>
<protein>
    <recommendedName>
        <fullName evidence="1">Protein SirB1 N-terminal domain-containing protein</fullName>
    </recommendedName>
</protein>
<comment type="caution">
    <text evidence="2">The sequence shown here is derived from an EMBL/GenBank/DDBJ whole genome shotgun (WGS) entry which is preliminary data.</text>
</comment>
<evidence type="ECO:0000313" key="3">
    <source>
        <dbReference type="Proteomes" id="UP001491310"/>
    </source>
</evidence>
<dbReference type="Proteomes" id="UP001491310">
    <property type="component" value="Unassembled WGS sequence"/>
</dbReference>
<dbReference type="PANTHER" id="PTHR31350">
    <property type="entry name" value="SI:DKEY-261L7.2"/>
    <property type="match status" value="1"/>
</dbReference>
<organism evidence="2 3">
    <name type="scientific">Coccomyxa subellipsoidea</name>
    <dbReference type="NCBI Taxonomy" id="248742"/>
    <lineage>
        <taxon>Eukaryota</taxon>
        <taxon>Viridiplantae</taxon>
        <taxon>Chlorophyta</taxon>
        <taxon>core chlorophytes</taxon>
        <taxon>Trebouxiophyceae</taxon>
        <taxon>Trebouxiophyceae incertae sedis</taxon>
        <taxon>Coccomyxaceae</taxon>
        <taxon>Coccomyxa</taxon>
    </lineage>
</organism>
<dbReference type="EMBL" id="JALJOT010000006">
    <property type="protein sequence ID" value="KAK9909325.1"/>
    <property type="molecule type" value="Genomic_DNA"/>
</dbReference>
<gene>
    <name evidence="2" type="ORF">WJX75_000539</name>
</gene>
<dbReference type="PANTHER" id="PTHR31350:SF29">
    <property type="entry name" value="PROTEIN SIRB1 N-TERMINAL DOMAIN-CONTAINING PROTEIN"/>
    <property type="match status" value="1"/>
</dbReference>
<dbReference type="InterPro" id="IPR032698">
    <property type="entry name" value="SirB1_N"/>
</dbReference>
<evidence type="ECO:0000313" key="2">
    <source>
        <dbReference type="EMBL" id="KAK9909325.1"/>
    </source>
</evidence>
<dbReference type="Pfam" id="PF13369">
    <property type="entry name" value="Transglut_core2"/>
    <property type="match status" value="1"/>
</dbReference>